<dbReference type="Proteomes" id="UP000663864">
    <property type="component" value="Unassembled WGS sequence"/>
</dbReference>
<accession>A0A814ANI0</accession>
<protein>
    <submittedName>
        <fullName evidence="1">Uncharacterized protein</fullName>
    </submittedName>
</protein>
<reference evidence="1" key="1">
    <citation type="submission" date="2021-02" db="EMBL/GenBank/DDBJ databases">
        <authorList>
            <person name="Nowell W R."/>
        </authorList>
    </citation>
    <scope>NUCLEOTIDE SEQUENCE</scope>
</reference>
<comment type="caution">
    <text evidence="1">The sequence shown here is derived from an EMBL/GenBank/DDBJ whole genome shotgun (WGS) entry which is preliminary data.</text>
</comment>
<dbReference type="AlphaFoldDB" id="A0A814ANI0"/>
<evidence type="ECO:0000313" key="2">
    <source>
        <dbReference type="Proteomes" id="UP000663864"/>
    </source>
</evidence>
<dbReference type="EMBL" id="CAJNOT010000262">
    <property type="protein sequence ID" value="CAF0917915.1"/>
    <property type="molecule type" value="Genomic_DNA"/>
</dbReference>
<evidence type="ECO:0000313" key="1">
    <source>
        <dbReference type="EMBL" id="CAF0917915.1"/>
    </source>
</evidence>
<proteinExistence type="predicted"/>
<name>A0A814ANI0_9BILA</name>
<sequence>MNWYRQWDGTVDSLNQESKGGRARTMTQQEVKVYILEFVKSMNNKSVYVDYKKVHAHMKFVLKREVSIRTLRRYGKESGIKWKKKTREITLRDADEIFWYNIGQFRRSLQRIANDRLIFIDETAVYSIMIPRKTLVAPGQQSLILVTQPSAYAKRYDFIGAIYGSQSIAYSSSISNDAEYVTEDKEITLKWSERSSSMIGEP</sequence>
<gene>
    <name evidence="1" type="ORF">ZHD862_LOCUS8231</name>
</gene>
<organism evidence="1 2">
    <name type="scientific">Rotaria sordida</name>
    <dbReference type="NCBI Taxonomy" id="392033"/>
    <lineage>
        <taxon>Eukaryota</taxon>
        <taxon>Metazoa</taxon>
        <taxon>Spiralia</taxon>
        <taxon>Gnathifera</taxon>
        <taxon>Rotifera</taxon>
        <taxon>Eurotatoria</taxon>
        <taxon>Bdelloidea</taxon>
        <taxon>Philodinida</taxon>
        <taxon>Philodinidae</taxon>
        <taxon>Rotaria</taxon>
    </lineage>
</organism>